<accession>A0ABT3Z958</accession>
<name>A0ABT3Z958_9HYPH</name>
<proteinExistence type="predicted"/>
<dbReference type="EMBL" id="JAOVZR010000001">
    <property type="protein sequence ID" value="MCY0148300.1"/>
    <property type="molecule type" value="Genomic_DNA"/>
</dbReference>
<dbReference type="Proteomes" id="UP001073227">
    <property type="component" value="Unassembled WGS sequence"/>
</dbReference>
<dbReference type="RefSeq" id="WP_267653871.1">
    <property type="nucleotide sequence ID" value="NZ_JAOVZR010000001.1"/>
</dbReference>
<reference evidence="1" key="1">
    <citation type="submission" date="2022-10" db="EMBL/GenBank/DDBJ databases">
        <title>Hoeflea sp. G2-23, isolated from marine algae.</title>
        <authorList>
            <person name="Kristyanto S."/>
            <person name="Kim J.M."/>
            <person name="Jeon C.O."/>
        </authorList>
    </citation>
    <scope>NUCLEOTIDE SEQUENCE</scope>
    <source>
        <strain evidence="1">G2-23</strain>
    </source>
</reference>
<organism evidence="1 2">
    <name type="scientific">Hoeflea algicola</name>
    <dbReference type="NCBI Taxonomy" id="2983763"/>
    <lineage>
        <taxon>Bacteria</taxon>
        <taxon>Pseudomonadati</taxon>
        <taxon>Pseudomonadota</taxon>
        <taxon>Alphaproteobacteria</taxon>
        <taxon>Hyphomicrobiales</taxon>
        <taxon>Rhizobiaceae</taxon>
        <taxon>Hoeflea</taxon>
    </lineage>
</organism>
<evidence type="ECO:0000313" key="1">
    <source>
        <dbReference type="EMBL" id="MCY0148300.1"/>
    </source>
</evidence>
<protein>
    <submittedName>
        <fullName evidence="1">ETC complex I subunit</fullName>
    </submittedName>
</protein>
<sequence length="118" mass="12917">MTVQAKDLQDEWSWWAGSNDECFSCGPFGTKEDAIAEAVAQGDVYEADEPGDIIVEYVHVIETKGTFYDCDECGTVQEACDGCKSSLEQGEATFQFKQVRNADCVEVGRGKIGETRTA</sequence>
<comment type="caution">
    <text evidence="1">The sequence shown here is derived from an EMBL/GenBank/DDBJ whole genome shotgun (WGS) entry which is preliminary data.</text>
</comment>
<evidence type="ECO:0000313" key="2">
    <source>
        <dbReference type="Proteomes" id="UP001073227"/>
    </source>
</evidence>
<gene>
    <name evidence="1" type="ORF">OEG84_11410</name>
</gene>
<keyword evidence="2" id="KW-1185">Reference proteome</keyword>